<protein>
    <submittedName>
        <fullName evidence="5">Paired amphipathic helix protein Sin3-like 3 isoform X4</fullName>
    </submittedName>
</protein>
<dbReference type="InterPro" id="IPR036600">
    <property type="entry name" value="PAH_sf"/>
</dbReference>
<dbReference type="OrthoDB" id="694798at2759"/>
<dbReference type="EMBL" id="SWLB01000004">
    <property type="protein sequence ID" value="KAF3339203.1"/>
    <property type="molecule type" value="Genomic_DNA"/>
</dbReference>
<dbReference type="AlphaFoldDB" id="A0A833RQ70"/>
<accession>A0A833RQ70</accession>
<name>A0A833RQ70_9POAL</name>
<dbReference type="PANTHER" id="PTHR12346">
    <property type="entry name" value="SIN3B-RELATED"/>
    <property type="match status" value="1"/>
</dbReference>
<sequence length="112" mass="13030">MYLFVPRRITERKSVQSQPPVVQAPPPETVAASVSGAKLTTNDALDYLKKVKEMFQDQKEKYDEFLEVMKDFKCQRIDTTEVIMRVKDLFKGNRDLILGFNNFLPEGFEMHI</sequence>
<dbReference type="GO" id="GO:0003714">
    <property type="term" value="F:transcription corepressor activity"/>
    <property type="evidence" value="ECO:0007669"/>
    <property type="project" value="InterPro"/>
</dbReference>
<evidence type="ECO:0000313" key="5">
    <source>
        <dbReference type="EMBL" id="KAF3339203.1"/>
    </source>
</evidence>
<gene>
    <name evidence="5" type="ORF">FCM35_KLT16674</name>
</gene>
<keyword evidence="6" id="KW-1185">Reference proteome</keyword>
<dbReference type="GO" id="GO:0000122">
    <property type="term" value="P:negative regulation of transcription by RNA polymerase II"/>
    <property type="evidence" value="ECO:0007669"/>
    <property type="project" value="TreeGrafter"/>
</dbReference>
<reference evidence="5" key="1">
    <citation type="submission" date="2020-01" db="EMBL/GenBank/DDBJ databases">
        <title>Genome sequence of Kobresia littledalei, the first chromosome-level genome in the family Cyperaceae.</title>
        <authorList>
            <person name="Qu G."/>
        </authorList>
    </citation>
    <scope>NUCLEOTIDE SEQUENCE</scope>
    <source>
        <strain evidence="5">C.B.Clarke</strain>
        <tissue evidence="5">Leaf</tissue>
    </source>
</reference>
<comment type="subcellular location">
    <subcellularLocation>
        <location evidence="1 4">Nucleus</location>
    </subcellularLocation>
</comment>
<dbReference type="Gene3D" id="1.20.1160.11">
    <property type="entry name" value="Paired amphipathic helix"/>
    <property type="match status" value="1"/>
</dbReference>
<evidence type="ECO:0000256" key="4">
    <source>
        <dbReference type="PROSITE-ProRule" id="PRU00810"/>
    </source>
</evidence>
<evidence type="ECO:0000256" key="1">
    <source>
        <dbReference type="ARBA" id="ARBA00004123"/>
    </source>
</evidence>
<evidence type="ECO:0000256" key="2">
    <source>
        <dbReference type="ARBA" id="ARBA00022491"/>
    </source>
</evidence>
<dbReference type="GO" id="GO:0000785">
    <property type="term" value="C:chromatin"/>
    <property type="evidence" value="ECO:0007669"/>
    <property type="project" value="TreeGrafter"/>
</dbReference>
<dbReference type="FunFam" id="1.20.1160.11:FF:000001">
    <property type="entry name" value="Paired amphipathic helix protein Sin3"/>
    <property type="match status" value="1"/>
</dbReference>
<comment type="caution">
    <text evidence="5">The sequence shown here is derived from an EMBL/GenBank/DDBJ whole genome shotgun (WGS) entry which is preliminary data.</text>
</comment>
<dbReference type="InterPro" id="IPR039774">
    <property type="entry name" value="Sin3-like"/>
</dbReference>
<keyword evidence="3 4" id="KW-0539">Nucleus</keyword>
<dbReference type="Proteomes" id="UP000623129">
    <property type="component" value="Unassembled WGS sequence"/>
</dbReference>
<organism evidence="5 6">
    <name type="scientific">Carex littledalei</name>
    <dbReference type="NCBI Taxonomy" id="544730"/>
    <lineage>
        <taxon>Eukaryota</taxon>
        <taxon>Viridiplantae</taxon>
        <taxon>Streptophyta</taxon>
        <taxon>Embryophyta</taxon>
        <taxon>Tracheophyta</taxon>
        <taxon>Spermatophyta</taxon>
        <taxon>Magnoliopsida</taxon>
        <taxon>Liliopsida</taxon>
        <taxon>Poales</taxon>
        <taxon>Cyperaceae</taxon>
        <taxon>Cyperoideae</taxon>
        <taxon>Cariceae</taxon>
        <taxon>Carex</taxon>
        <taxon>Carex subgen. Euthyceras</taxon>
    </lineage>
</organism>
<dbReference type="InterPro" id="IPR003822">
    <property type="entry name" value="PAH"/>
</dbReference>
<keyword evidence="2" id="KW-0678">Repressor</keyword>
<dbReference type="GO" id="GO:0000118">
    <property type="term" value="C:histone deacetylase complex"/>
    <property type="evidence" value="ECO:0007669"/>
    <property type="project" value="TreeGrafter"/>
</dbReference>
<proteinExistence type="predicted"/>
<dbReference type="SUPFAM" id="SSF47762">
    <property type="entry name" value="PAH2 domain"/>
    <property type="match status" value="1"/>
</dbReference>
<dbReference type="Pfam" id="PF02671">
    <property type="entry name" value="PAH"/>
    <property type="match status" value="1"/>
</dbReference>
<evidence type="ECO:0000313" key="6">
    <source>
        <dbReference type="Proteomes" id="UP000623129"/>
    </source>
</evidence>
<dbReference type="PANTHER" id="PTHR12346:SF0">
    <property type="entry name" value="SIN3A, ISOFORM G"/>
    <property type="match status" value="1"/>
</dbReference>
<evidence type="ECO:0000256" key="3">
    <source>
        <dbReference type="ARBA" id="ARBA00023242"/>
    </source>
</evidence>
<dbReference type="PROSITE" id="PS51477">
    <property type="entry name" value="PAH"/>
    <property type="match status" value="1"/>
</dbReference>